<dbReference type="RefSeq" id="XP_041554446.1">
    <property type="nucleotide sequence ID" value="XM_041701575.1"/>
</dbReference>
<dbReference type="Proteomes" id="UP000654913">
    <property type="component" value="Chromosome 3"/>
</dbReference>
<dbReference type="InterPro" id="IPR022085">
    <property type="entry name" value="OpdG"/>
</dbReference>
<dbReference type="PANTHER" id="PTHR38797">
    <property type="entry name" value="NUCLEAR PORE COMPLEX PROTEIN NUP85-RELATED"/>
    <property type="match status" value="1"/>
</dbReference>
<gene>
    <name evidence="1" type="ORF">APUU_30477A</name>
</gene>
<sequence length="286" mass="33191">MSDVRLQLESIKGKRPNPDSNLKEKLIAILKEVLQPNASLNPTEAAAVIDDLAPKFREAGRYGSRRKLRMEPAIENFMTQLWELLFEAMQLVPPEHLGHTRAISMLDALCQISGDLDVNTKHGPLRWRHLPCLTRYLLEGTWHWTEPFDEREWLNLMSFAARLLGSGLVDAENGVWDLEYIASHQLWHIGGEYGQQYLKGDLKRDLALGEEWITHAGATILQIARRNFYKPNVAHPRFFTRCRNMFNIRNWERWQRRLLEVGAEVDGDLSSRCLMLAHKMKLLERD</sequence>
<evidence type="ECO:0000313" key="2">
    <source>
        <dbReference type="Proteomes" id="UP000654913"/>
    </source>
</evidence>
<accession>A0A7R7XIP6</accession>
<evidence type="ECO:0000313" key="1">
    <source>
        <dbReference type="EMBL" id="BCS22252.1"/>
    </source>
</evidence>
<dbReference type="EMBL" id="AP024445">
    <property type="protein sequence ID" value="BCS22252.1"/>
    <property type="molecule type" value="Genomic_DNA"/>
</dbReference>
<dbReference type="AlphaFoldDB" id="A0A7R7XIP6"/>
<dbReference type="OrthoDB" id="3350591at2759"/>
<keyword evidence="2" id="KW-1185">Reference proteome</keyword>
<reference evidence="1" key="1">
    <citation type="submission" date="2021-01" db="EMBL/GenBank/DDBJ databases">
        <authorList>
            <consortium name="Aspergillus puulaauensis MK2 genome sequencing consortium"/>
            <person name="Kazuki M."/>
            <person name="Futagami T."/>
        </authorList>
    </citation>
    <scope>NUCLEOTIDE SEQUENCE</scope>
    <source>
        <strain evidence="1">MK2</strain>
    </source>
</reference>
<protein>
    <submittedName>
        <fullName evidence="1">Uncharacterized protein</fullName>
    </submittedName>
</protein>
<reference evidence="1" key="2">
    <citation type="submission" date="2021-02" db="EMBL/GenBank/DDBJ databases">
        <title>Aspergillus puulaauensis MK2 genome sequence.</title>
        <authorList>
            <person name="Futagami T."/>
            <person name="Mori K."/>
            <person name="Kadooka C."/>
            <person name="Tanaka T."/>
        </authorList>
    </citation>
    <scope>NUCLEOTIDE SEQUENCE</scope>
    <source>
        <strain evidence="1">MK2</strain>
    </source>
</reference>
<dbReference type="KEGG" id="apuu:APUU_30477A"/>
<dbReference type="GeneID" id="64972257"/>
<dbReference type="PANTHER" id="PTHR38797:SF4">
    <property type="entry name" value="NUCLEAR PORE COMPLEX PROTEIN NUP85"/>
    <property type="match status" value="1"/>
</dbReference>
<organism evidence="1 2">
    <name type="scientific">Aspergillus puulaauensis</name>
    <dbReference type="NCBI Taxonomy" id="1220207"/>
    <lineage>
        <taxon>Eukaryota</taxon>
        <taxon>Fungi</taxon>
        <taxon>Dikarya</taxon>
        <taxon>Ascomycota</taxon>
        <taxon>Pezizomycotina</taxon>
        <taxon>Eurotiomycetes</taxon>
        <taxon>Eurotiomycetidae</taxon>
        <taxon>Eurotiales</taxon>
        <taxon>Aspergillaceae</taxon>
        <taxon>Aspergillus</taxon>
    </lineage>
</organism>
<dbReference type="Pfam" id="PF12311">
    <property type="entry name" value="DUF3632"/>
    <property type="match status" value="1"/>
</dbReference>
<dbReference type="InterPro" id="IPR053204">
    <property type="entry name" value="Oxopyrrolidines_Biosynth-assoc"/>
</dbReference>
<name>A0A7R7XIP6_9EURO</name>
<proteinExistence type="predicted"/>